<dbReference type="PRINTS" id="PR00455">
    <property type="entry name" value="HTHTETR"/>
</dbReference>
<accession>A0A2N7JQG1</accession>
<feature type="domain" description="HTH tetR-type" evidence="3">
    <location>
        <begin position="1"/>
        <end position="61"/>
    </location>
</feature>
<sequence length="188" mass="21646">MDKKQQAIQAAIKLFATQGFEKTSIAQVCETAKVSKGLVFHHFKNKDDLLRQVFVRMAEIINEVGESVDLSSEGMSVKERFINLIEHIFLSMADPQQKRFYQLDYQLKCQPSTRLILKDLLDERYQQMMTSFEVILCDISNANSIVDGHMLIADIDGIALNYLFSDGDYPLEQIKERFIAKYLLLLDL</sequence>
<dbReference type="Gene3D" id="1.10.357.10">
    <property type="entry name" value="Tetracycline Repressor, domain 2"/>
    <property type="match status" value="1"/>
</dbReference>
<dbReference type="PANTHER" id="PTHR43479">
    <property type="entry name" value="ACREF/ENVCD OPERON REPRESSOR-RELATED"/>
    <property type="match status" value="1"/>
</dbReference>
<evidence type="ECO:0000313" key="5">
    <source>
        <dbReference type="Proteomes" id="UP000235533"/>
    </source>
</evidence>
<evidence type="ECO:0000259" key="3">
    <source>
        <dbReference type="PROSITE" id="PS50977"/>
    </source>
</evidence>
<evidence type="ECO:0000313" key="4">
    <source>
        <dbReference type="EMBL" id="PMM51989.1"/>
    </source>
</evidence>
<dbReference type="AlphaFoldDB" id="A0A2N7JQG1"/>
<dbReference type="InterPro" id="IPR009057">
    <property type="entry name" value="Homeodomain-like_sf"/>
</dbReference>
<protein>
    <submittedName>
        <fullName evidence="4">TetR family transcriptional regulator</fullName>
    </submittedName>
</protein>
<gene>
    <name evidence="4" type="ORF">BCT54_23590</name>
</gene>
<evidence type="ECO:0000256" key="1">
    <source>
        <dbReference type="ARBA" id="ARBA00023125"/>
    </source>
</evidence>
<dbReference type="InterPro" id="IPR023772">
    <property type="entry name" value="DNA-bd_HTH_TetR-type_CS"/>
</dbReference>
<dbReference type="Proteomes" id="UP000235533">
    <property type="component" value="Unassembled WGS sequence"/>
</dbReference>
<proteinExistence type="predicted"/>
<dbReference type="PANTHER" id="PTHR43479:SF11">
    <property type="entry name" value="ACREF_ENVCD OPERON REPRESSOR-RELATED"/>
    <property type="match status" value="1"/>
</dbReference>
<dbReference type="InterPro" id="IPR050624">
    <property type="entry name" value="HTH-type_Tx_Regulator"/>
</dbReference>
<dbReference type="GO" id="GO:0003677">
    <property type="term" value="F:DNA binding"/>
    <property type="evidence" value="ECO:0007669"/>
    <property type="project" value="UniProtKB-UniRule"/>
</dbReference>
<organism evidence="4 5">
    <name type="scientific">Vibrio splendidus</name>
    <dbReference type="NCBI Taxonomy" id="29497"/>
    <lineage>
        <taxon>Bacteria</taxon>
        <taxon>Pseudomonadati</taxon>
        <taxon>Pseudomonadota</taxon>
        <taxon>Gammaproteobacteria</taxon>
        <taxon>Vibrionales</taxon>
        <taxon>Vibrionaceae</taxon>
        <taxon>Vibrio</taxon>
    </lineage>
</organism>
<dbReference type="PROSITE" id="PS50977">
    <property type="entry name" value="HTH_TETR_2"/>
    <property type="match status" value="1"/>
</dbReference>
<feature type="DNA-binding region" description="H-T-H motif" evidence="2">
    <location>
        <begin position="24"/>
        <end position="43"/>
    </location>
</feature>
<keyword evidence="1 2" id="KW-0238">DNA-binding</keyword>
<reference evidence="5" key="1">
    <citation type="submission" date="2016-07" db="EMBL/GenBank/DDBJ databases">
        <title>Nontailed viruses are major unrecognized killers of bacteria in the ocean.</title>
        <authorList>
            <person name="Kauffman K."/>
            <person name="Hussain F."/>
            <person name="Yang J."/>
            <person name="Arevalo P."/>
            <person name="Brown J."/>
            <person name="Cutler M."/>
            <person name="Kelly L."/>
            <person name="Polz M.F."/>
        </authorList>
    </citation>
    <scope>NUCLEOTIDE SEQUENCE [LARGE SCALE GENOMIC DNA]</scope>
    <source>
        <strain evidence="5">10N.261.48.B5</strain>
    </source>
</reference>
<dbReference type="InterPro" id="IPR001647">
    <property type="entry name" value="HTH_TetR"/>
</dbReference>
<evidence type="ECO:0000256" key="2">
    <source>
        <dbReference type="PROSITE-ProRule" id="PRU00335"/>
    </source>
</evidence>
<dbReference type="PROSITE" id="PS01081">
    <property type="entry name" value="HTH_TETR_1"/>
    <property type="match status" value="1"/>
</dbReference>
<dbReference type="Pfam" id="PF00440">
    <property type="entry name" value="TetR_N"/>
    <property type="match status" value="1"/>
</dbReference>
<comment type="caution">
    <text evidence="4">The sequence shown here is derived from an EMBL/GenBank/DDBJ whole genome shotgun (WGS) entry which is preliminary data.</text>
</comment>
<name>A0A2N7JQG1_VIBSP</name>
<dbReference type="EMBL" id="MCZF01000142">
    <property type="protein sequence ID" value="PMM51989.1"/>
    <property type="molecule type" value="Genomic_DNA"/>
</dbReference>
<dbReference type="SUPFAM" id="SSF46689">
    <property type="entry name" value="Homeodomain-like"/>
    <property type="match status" value="1"/>
</dbReference>